<protein>
    <submittedName>
        <fullName evidence="1">Uncharacterized protein</fullName>
    </submittedName>
</protein>
<dbReference type="GO" id="GO:0003677">
    <property type="term" value="F:DNA binding"/>
    <property type="evidence" value="ECO:0007669"/>
    <property type="project" value="InterPro"/>
</dbReference>
<organism evidence="1 2">
    <name type="scientific">Bradyrhizobium vignae</name>
    <dbReference type="NCBI Taxonomy" id="1549949"/>
    <lineage>
        <taxon>Bacteria</taxon>
        <taxon>Pseudomonadati</taxon>
        <taxon>Pseudomonadota</taxon>
        <taxon>Alphaproteobacteria</taxon>
        <taxon>Hyphomicrobiales</taxon>
        <taxon>Nitrobacteraceae</taxon>
        <taxon>Bradyrhizobium</taxon>
    </lineage>
</organism>
<dbReference type="InterPro" id="IPR011010">
    <property type="entry name" value="DNA_brk_join_enz"/>
</dbReference>
<name>A0A2U3Q9W1_9BRAD</name>
<dbReference type="AlphaFoldDB" id="A0A2U3Q9W1"/>
<dbReference type="Proteomes" id="UP000246085">
    <property type="component" value="Chromosome BRAD3257"/>
</dbReference>
<dbReference type="KEGG" id="bvz:BRAD3257_7403"/>
<evidence type="ECO:0000313" key="2">
    <source>
        <dbReference type="Proteomes" id="UP000246085"/>
    </source>
</evidence>
<gene>
    <name evidence="1" type="ORF">BRAD3257_7403</name>
</gene>
<dbReference type="SUPFAM" id="SSF56349">
    <property type="entry name" value="DNA breaking-rejoining enzymes"/>
    <property type="match status" value="1"/>
</dbReference>
<reference evidence="1 2" key="1">
    <citation type="submission" date="2018-03" db="EMBL/GenBank/DDBJ databases">
        <authorList>
            <person name="Gully D."/>
        </authorList>
    </citation>
    <scope>NUCLEOTIDE SEQUENCE [LARGE SCALE GENOMIC DNA]</scope>
    <source>
        <strain evidence="1">ORS3257</strain>
    </source>
</reference>
<evidence type="ECO:0000313" key="1">
    <source>
        <dbReference type="EMBL" id="SPP98140.1"/>
    </source>
</evidence>
<dbReference type="EMBL" id="LS398110">
    <property type="protein sequence ID" value="SPP98140.1"/>
    <property type="molecule type" value="Genomic_DNA"/>
</dbReference>
<accession>A0A2U3Q9W1</accession>
<proteinExistence type="predicted"/>
<sequence>MSEAPGLNANDLQLERGRPQVLLQGKGRDRVVPIPHDLVRSLTNLLSERGLARRSSSGSITSA</sequence>